<protein>
    <submittedName>
        <fullName evidence="2">Uncharacterized protein</fullName>
    </submittedName>
</protein>
<evidence type="ECO:0000313" key="2">
    <source>
        <dbReference type="EMBL" id="EEG27319.1"/>
    </source>
</evidence>
<proteinExistence type="predicted"/>
<reference evidence="2 3" key="1">
    <citation type="submission" date="2009-01" db="EMBL/GenBank/DDBJ databases">
        <authorList>
            <person name="Fulton L."/>
            <person name="Clifton S."/>
            <person name="Chinwalla A.T."/>
            <person name="Mitreva M."/>
            <person name="Sodergren E."/>
            <person name="Weinstock G."/>
            <person name="Clifton S."/>
            <person name="Dooling D.J."/>
            <person name="Fulton B."/>
            <person name="Minx P."/>
            <person name="Pepin K.H."/>
            <person name="Johnson M."/>
            <person name="Bhonagiri V."/>
            <person name="Nash W.E."/>
            <person name="Mardis E.R."/>
            <person name="Wilson R.K."/>
        </authorList>
    </citation>
    <scope>NUCLEOTIDE SEQUENCE [LARGE SCALE GENOMIC DNA]</scope>
    <source>
        <strain evidence="2 3">ATCC 33806</strain>
    </source>
</reference>
<accession>C0E2B7</accession>
<dbReference type="AlphaFoldDB" id="C0E2B7"/>
<dbReference type="EMBL" id="ACEB01000018">
    <property type="protein sequence ID" value="EEG27319.1"/>
    <property type="molecule type" value="Genomic_DNA"/>
</dbReference>
<evidence type="ECO:0000256" key="1">
    <source>
        <dbReference type="SAM" id="MobiDB-lite"/>
    </source>
</evidence>
<feature type="compositionally biased region" description="Polar residues" evidence="1">
    <location>
        <begin position="1"/>
        <end position="12"/>
    </location>
</feature>
<evidence type="ECO:0000313" key="3">
    <source>
        <dbReference type="Proteomes" id="UP000006247"/>
    </source>
</evidence>
<name>C0E2B7_9CORY</name>
<feature type="region of interest" description="Disordered" evidence="1">
    <location>
        <begin position="1"/>
        <end position="22"/>
    </location>
</feature>
<gene>
    <name evidence="2" type="ORF">CORMATOL_01122</name>
</gene>
<sequence>MPRGTAATNDTPPASHRSLFSPRKQMCTASYIELYDAPAPHTLIPPP</sequence>
<dbReference type="Proteomes" id="UP000006247">
    <property type="component" value="Unassembled WGS sequence"/>
</dbReference>
<organism evidence="2 3">
    <name type="scientific">Corynebacterium matruchotii ATCC 33806</name>
    <dbReference type="NCBI Taxonomy" id="566549"/>
    <lineage>
        <taxon>Bacteria</taxon>
        <taxon>Bacillati</taxon>
        <taxon>Actinomycetota</taxon>
        <taxon>Actinomycetes</taxon>
        <taxon>Mycobacteriales</taxon>
        <taxon>Corynebacteriaceae</taxon>
        <taxon>Corynebacterium</taxon>
    </lineage>
</organism>
<dbReference type="HOGENOM" id="CLU_3166974_0_0_11"/>
<comment type="caution">
    <text evidence="2">The sequence shown here is derived from an EMBL/GenBank/DDBJ whole genome shotgun (WGS) entry which is preliminary data.</text>
</comment>